<protein>
    <submittedName>
        <fullName evidence="1">Uncharacterized protein</fullName>
    </submittedName>
</protein>
<gene>
    <name evidence="1" type="ORF">Patl1_28105</name>
</gene>
<organism evidence="1 2">
    <name type="scientific">Pistacia atlantica</name>
    <dbReference type="NCBI Taxonomy" id="434234"/>
    <lineage>
        <taxon>Eukaryota</taxon>
        <taxon>Viridiplantae</taxon>
        <taxon>Streptophyta</taxon>
        <taxon>Embryophyta</taxon>
        <taxon>Tracheophyta</taxon>
        <taxon>Spermatophyta</taxon>
        <taxon>Magnoliopsida</taxon>
        <taxon>eudicotyledons</taxon>
        <taxon>Gunneridae</taxon>
        <taxon>Pentapetalae</taxon>
        <taxon>rosids</taxon>
        <taxon>malvids</taxon>
        <taxon>Sapindales</taxon>
        <taxon>Anacardiaceae</taxon>
        <taxon>Pistacia</taxon>
    </lineage>
</organism>
<keyword evidence="2" id="KW-1185">Reference proteome</keyword>
<evidence type="ECO:0000313" key="1">
    <source>
        <dbReference type="EMBL" id="KAJ0097670.1"/>
    </source>
</evidence>
<evidence type="ECO:0000313" key="2">
    <source>
        <dbReference type="Proteomes" id="UP001164250"/>
    </source>
</evidence>
<sequence>MIRFLPMAFFLYLKN</sequence>
<dbReference type="EMBL" id="CM047901">
    <property type="protein sequence ID" value="KAJ0097670.1"/>
    <property type="molecule type" value="Genomic_DNA"/>
</dbReference>
<comment type="caution">
    <text evidence="1">The sequence shown here is derived from an EMBL/GenBank/DDBJ whole genome shotgun (WGS) entry which is preliminary data.</text>
</comment>
<reference evidence="2" key="1">
    <citation type="journal article" date="2023" name="G3 (Bethesda)">
        <title>Genome assembly and association tests identify interacting loci associated with vigor, precocity, and sex in interspecific pistachio rootstocks.</title>
        <authorList>
            <person name="Palmer W."/>
            <person name="Jacygrad E."/>
            <person name="Sagayaradj S."/>
            <person name="Cavanaugh K."/>
            <person name="Han R."/>
            <person name="Bertier L."/>
            <person name="Beede B."/>
            <person name="Kafkas S."/>
            <person name="Golino D."/>
            <person name="Preece J."/>
            <person name="Michelmore R."/>
        </authorList>
    </citation>
    <scope>NUCLEOTIDE SEQUENCE [LARGE SCALE GENOMIC DNA]</scope>
</reference>
<accession>A0ACC1BFH1</accession>
<proteinExistence type="predicted"/>
<dbReference type="Proteomes" id="UP001164250">
    <property type="component" value="Chromosome 5"/>
</dbReference>
<name>A0ACC1BFH1_9ROSI</name>